<name>A0A829HMX9_9MYCO</name>
<accession>A0A829HMX9</accession>
<protein>
    <submittedName>
        <fullName evidence="1">Uncharacterized protein</fullName>
    </submittedName>
</protein>
<proteinExistence type="predicted"/>
<comment type="caution">
    <text evidence="1">The sequence shown here is derived from an EMBL/GenBank/DDBJ whole genome shotgun (WGS) entry which is preliminary data.</text>
</comment>
<dbReference type="AlphaFoldDB" id="A0A829HMX9"/>
<reference evidence="1 2" key="1">
    <citation type="journal article" date="2013" name="Genome Announc.">
        <title>Genome Sequence of an Epidemic Isolate of Mycobacterium abscessus subsp. bolletii from Rio de Janeiro, Brazil.</title>
        <authorList>
            <person name="Davidson R.M."/>
            <person name="Reynolds P.R."/>
            <person name="Farias-Hesson E."/>
            <person name="Duarte R.S."/>
            <person name="Jackson M."/>
            <person name="Strong M."/>
        </authorList>
    </citation>
    <scope>NUCLEOTIDE SEQUENCE [LARGE SCALE GENOMIC DNA]</scope>
    <source>
        <strain evidence="1 2">CRM-0020</strain>
    </source>
</reference>
<dbReference type="EMBL" id="ATFQ01000037">
    <property type="protein sequence ID" value="EPQ21229.1"/>
    <property type="molecule type" value="Genomic_DNA"/>
</dbReference>
<evidence type="ECO:0000313" key="2">
    <source>
        <dbReference type="Proteomes" id="UP000014969"/>
    </source>
</evidence>
<organism evidence="1 2">
    <name type="scientific">Mycobacteroides abscessus subsp. bolletii CRM-0020</name>
    <dbReference type="NCBI Taxonomy" id="1306401"/>
    <lineage>
        <taxon>Bacteria</taxon>
        <taxon>Bacillati</taxon>
        <taxon>Actinomycetota</taxon>
        <taxon>Actinomycetes</taxon>
        <taxon>Mycobacteriales</taxon>
        <taxon>Mycobacteriaceae</taxon>
        <taxon>Mycobacteroides</taxon>
        <taxon>Mycobacteroides abscessus</taxon>
    </lineage>
</organism>
<evidence type="ECO:0000313" key="1">
    <source>
        <dbReference type="EMBL" id="EPQ21229.1"/>
    </source>
</evidence>
<gene>
    <name evidence="1" type="ORF">J108_22795</name>
</gene>
<dbReference type="Proteomes" id="UP000014969">
    <property type="component" value="Unassembled WGS sequence"/>
</dbReference>
<sequence length="52" mass="5574">MADYLDSPICAEMYTDRPDLWFTIGADGAQAADGLLTQELLLLGSEGHGSPF</sequence>